<organism evidence="1 2">
    <name type="scientific">Saccharibacillus sacchari</name>
    <dbReference type="NCBI Taxonomy" id="456493"/>
    <lineage>
        <taxon>Bacteria</taxon>
        <taxon>Bacillati</taxon>
        <taxon>Bacillota</taxon>
        <taxon>Bacilli</taxon>
        <taxon>Bacillales</taxon>
        <taxon>Paenibacillaceae</taxon>
        <taxon>Saccharibacillus</taxon>
    </lineage>
</organism>
<comment type="caution">
    <text evidence="1">The sequence shown here is derived from an EMBL/GenBank/DDBJ whole genome shotgun (WGS) entry which is preliminary data.</text>
</comment>
<accession>A0ACC6PFP8</accession>
<gene>
    <name evidence="1" type="ORF">WKI47_15535</name>
</gene>
<evidence type="ECO:0000313" key="2">
    <source>
        <dbReference type="Proteomes" id="UP001380953"/>
    </source>
</evidence>
<protein>
    <submittedName>
        <fullName evidence="1">Uncharacterized protein</fullName>
    </submittedName>
</protein>
<feature type="non-terminal residue" evidence="1">
    <location>
        <position position="227"/>
    </location>
</feature>
<sequence length="227" mass="26689">SFYLEKEYSKTSISHLKRTIRTWYESLSSLYEYEKLMSLYKFIKKEEKLSNIADDIESITELHNLLIDRIAIHDEDVAIIIYYGDKDDLPDLFKNINTGSVALSQYEILQALWNDYKLDSQILKKYKQGYLNELEIMKSEYEITEKEEGEFDIFKSVIGLNNIICSIEECNYLFTAWKKNITLFKGTDGIDQRKYYENEGVGFELYSSLLTESPNKITRAIDSIFQT</sequence>
<proteinExistence type="predicted"/>
<keyword evidence="2" id="KW-1185">Reference proteome</keyword>
<reference evidence="1" key="1">
    <citation type="submission" date="2024-03" db="EMBL/GenBank/DDBJ databases">
        <title>Whole genome sequecning of epiphytes from Marcgravia umbellata leaves.</title>
        <authorList>
            <person name="Kumar G."/>
            <person name="Savka M.A."/>
        </authorList>
    </citation>
    <scope>NUCLEOTIDE SEQUENCE</scope>
    <source>
        <strain evidence="1">RIT_BL5</strain>
    </source>
</reference>
<feature type="non-terminal residue" evidence="1">
    <location>
        <position position="1"/>
    </location>
</feature>
<dbReference type="EMBL" id="JBBKAR010000040">
    <property type="protein sequence ID" value="MEJ8305319.1"/>
    <property type="molecule type" value="Genomic_DNA"/>
</dbReference>
<evidence type="ECO:0000313" key="1">
    <source>
        <dbReference type="EMBL" id="MEJ8305319.1"/>
    </source>
</evidence>
<dbReference type="Proteomes" id="UP001380953">
    <property type="component" value="Unassembled WGS sequence"/>
</dbReference>
<name>A0ACC6PFP8_9BACL</name>